<dbReference type="PROSITE" id="PS51384">
    <property type="entry name" value="FAD_FR"/>
    <property type="match status" value="1"/>
</dbReference>
<dbReference type="InterPro" id="IPR017927">
    <property type="entry name" value="FAD-bd_FR_type"/>
</dbReference>
<name>A0A1Y2L8N8_9PROT</name>
<dbReference type="Gene3D" id="3.40.50.80">
    <property type="entry name" value="Nucleotide-binding domain of ferredoxin-NADP reductase (FNR) module"/>
    <property type="match status" value="1"/>
</dbReference>
<dbReference type="Gene3D" id="2.40.30.10">
    <property type="entry name" value="Translation factors"/>
    <property type="match status" value="1"/>
</dbReference>
<comment type="similarity">
    <text evidence="1">Belongs to the SIP oxidoreductase family.</text>
</comment>
<accession>A0A1Y2L8N8</accession>
<dbReference type="Pfam" id="PF04954">
    <property type="entry name" value="SIP"/>
    <property type="match status" value="1"/>
</dbReference>
<evidence type="ECO:0000256" key="1">
    <source>
        <dbReference type="ARBA" id="ARBA00035644"/>
    </source>
</evidence>
<evidence type="ECO:0000259" key="2">
    <source>
        <dbReference type="PROSITE" id="PS51384"/>
    </source>
</evidence>
<organism evidence="3 4">
    <name type="scientific">Thalassospira alkalitolerans</name>
    <dbReference type="NCBI Taxonomy" id="1293890"/>
    <lineage>
        <taxon>Bacteria</taxon>
        <taxon>Pseudomonadati</taxon>
        <taxon>Pseudomonadota</taxon>
        <taxon>Alphaproteobacteria</taxon>
        <taxon>Rhodospirillales</taxon>
        <taxon>Thalassospiraceae</taxon>
        <taxon>Thalassospira</taxon>
    </lineage>
</organism>
<dbReference type="InterPro" id="IPR039261">
    <property type="entry name" value="FNR_nucleotide-bd"/>
</dbReference>
<dbReference type="SUPFAM" id="SSF63380">
    <property type="entry name" value="Riboflavin synthase domain-like"/>
    <property type="match status" value="1"/>
</dbReference>
<evidence type="ECO:0000313" key="4">
    <source>
        <dbReference type="Proteomes" id="UP000193396"/>
    </source>
</evidence>
<reference evidence="3 4" key="1">
    <citation type="submission" date="2014-03" db="EMBL/GenBank/DDBJ databases">
        <title>The draft genome sequence of Thalassospira alkalitolerans JCM 18968.</title>
        <authorList>
            <person name="Lai Q."/>
            <person name="Shao Z."/>
        </authorList>
    </citation>
    <scope>NUCLEOTIDE SEQUENCE [LARGE SCALE GENOMIC DNA]</scope>
    <source>
        <strain evidence="3 4">JCM 18968</strain>
    </source>
</reference>
<comment type="caution">
    <text evidence="3">The sequence shown here is derived from an EMBL/GenBank/DDBJ whole genome shotgun (WGS) entry which is preliminary data.</text>
</comment>
<dbReference type="Proteomes" id="UP000193396">
    <property type="component" value="Unassembled WGS sequence"/>
</dbReference>
<proteinExistence type="inferred from homology"/>
<dbReference type="InterPro" id="IPR013113">
    <property type="entry name" value="SIP_FAD-bd"/>
</dbReference>
<dbReference type="InterPro" id="IPR007037">
    <property type="entry name" value="SIP_rossman_dom"/>
</dbReference>
<evidence type="ECO:0000313" key="3">
    <source>
        <dbReference type="EMBL" id="OSQ46741.1"/>
    </source>
</evidence>
<protein>
    <submittedName>
        <fullName evidence="3">Siderophore-interacting protein</fullName>
    </submittedName>
</protein>
<dbReference type="CDD" id="cd06193">
    <property type="entry name" value="siderophore_interacting"/>
    <property type="match status" value="1"/>
</dbReference>
<dbReference type="InterPro" id="IPR039374">
    <property type="entry name" value="SIP_fam"/>
</dbReference>
<dbReference type="Pfam" id="PF08021">
    <property type="entry name" value="FAD_binding_9"/>
    <property type="match status" value="1"/>
</dbReference>
<dbReference type="STRING" id="1293890.TALK_15960"/>
<dbReference type="EMBL" id="JFKB01000011">
    <property type="protein sequence ID" value="OSQ46741.1"/>
    <property type="molecule type" value="Genomic_DNA"/>
</dbReference>
<gene>
    <name evidence="3" type="ORF">TALK_15960</name>
</gene>
<dbReference type="GO" id="GO:0016491">
    <property type="term" value="F:oxidoreductase activity"/>
    <property type="evidence" value="ECO:0007669"/>
    <property type="project" value="InterPro"/>
</dbReference>
<dbReference type="PANTHER" id="PTHR30157:SF0">
    <property type="entry name" value="NADPH-DEPENDENT FERRIC-CHELATE REDUCTASE"/>
    <property type="match status" value="1"/>
</dbReference>
<dbReference type="InterPro" id="IPR017938">
    <property type="entry name" value="Riboflavin_synthase-like_b-brl"/>
</dbReference>
<sequence length="365" mass="39430">MPSNPKHPLIAKTRILLGACADAMNGVAAYYAGHDCDVTVGVAGGTDGGTDGTLITVTGWHIYMRVDGKHLVLEVGAKSEAGVVQVKSAVIAVLQSVIPEADLDCRWHGAGQSNGKLPNFRELSVIGVTDLSPHMRRLRLAGTDLAAYGSDGIHVRLLIPPRGVSAPKWPTLAANGMPIWPEGEDAVAPRVYTIRRIDVDAGWIDIDFVMHGDNGPGSTFARHAIVGDRVGMTGPLGGELPNADWFLFTGDETALPAIGRYLEELPEHACGHAVIEVGSRDDIIALATKSRVAIKWVCRDDGAASDLDPIRDAISRIEIPHRTARVYCWAGVEQAIYKPIHQMWRKETGLDRDQCLAMTFWRKTA</sequence>
<feature type="domain" description="FAD-binding FR-type" evidence="2">
    <location>
        <begin position="118"/>
        <end position="242"/>
    </location>
</feature>
<dbReference type="OrthoDB" id="9814826at2"/>
<keyword evidence="4" id="KW-1185">Reference proteome</keyword>
<dbReference type="PANTHER" id="PTHR30157">
    <property type="entry name" value="FERRIC REDUCTASE, NADPH-DEPENDENT"/>
    <property type="match status" value="1"/>
</dbReference>
<dbReference type="AlphaFoldDB" id="A0A1Y2L8N8"/>